<organism evidence="7 8">
    <name type="scientific">Chlamydomonas eustigma</name>
    <dbReference type="NCBI Taxonomy" id="1157962"/>
    <lineage>
        <taxon>Eukaryota</taxon>
        <taxon>Viridiplantae</taxon>
        <taxon>Chlorophyta</taxon>
        <taxon>core chlorophytes</taxon>
        <taxon>Chlorophyceae</taxon>
        <taxon>CS clade</taxon>
        <taxon>Chlamydomonadales</taxon>
        <taxon>Chlamydomonadaceae</taxon>
        <taxon>Chlamydomonas</taxon>
    </lineage>
</organism>
<evidence type="ECO:0000313" key="7">
    <source>
        <dbReference type="EMBL" id="GAX84211.1"/>
    </source>
</evidence>
<feature type="signal peptide" evidence="5">
    <location>
        <begin position="1"/>
        <end position="17"/>
    </location>
</feature>
<dbReference type="OrthoDB" id="529273at2759"/>
<keyword evidence="5" id="KW-0732">Signal</keyword>
<keyword evidence="8" id="KW-1185">Reference proteome</keyword>
<keyword evidence="1" id="KW-0328">Glycosyltransferase</keyword>
<dbReference type="PANTHER" id="PTHR20961">
    <property type="entry name" value="GLYCOSYLTRANSFERASE"/>
    <property type="match status" value="1"/>
</dbReference>
<keyword evidence="2" id="KW-0808">Transferase</keyword>
<evidence type="ECO:0000256" key="3">
    <source>
        <dbReference type="ARBA" id="ARBA00023180"/>
    </source>
</evidence>
<evidence type="ECO:0000313" key="8">
    <source>
        <dbReference type="Proteomes" id="UP000232323"/>
    </source>
</evidence>
<sequence length="634" mass="72005">MKRRCLFSLLLLCLATGSPLRLNLTRSNEPQQHSVNLNGFSTLYPPTRTCPNKYSPPTQHDVFLKLSKWTDQFYNHGTNSTHTKTYNRTLCQAWRHVCIDQGRFVTYEKEDMPWQGFVPEFPLERQVVHDLPGGRGFLPQSLSMPNPFFRPKTDMESSPDLAHPHFSNCTVPIVFYLSYQYNAGEMLEKFFIPLWAATQRGAWDKRYSIILNLMGQGMPQNLRLYSSFHTHQEPVSLAEASARNGRAVNHTLEGQHVRCFETLGMCRLDSEWHWMGRWPDLNTGWWDINKGFEHPNWSAGQDFLTHCQTRKLLPQLSWPSGLPSQINSSFITHEAHPADNSTPAAGRWLRVVIARRPNAAHRTILNWEELLEWCNGWRPGVEYVKAWSAEQEGEDKVDGEHGPNHNHNHNHNLNHNPGQNSPGVTNMREGGLTHRLLLQNGSRLQYGLGLGMRPASIGGRGGASSKAAVMGAQCVSYSFEELHLNAALMQQTDVLIGVHGAALTNAVFMPKGSAVIEVKPLHFVGIWPNHYMRKMLTLTDQNQSVFWYGVNVVNPSNSKPGREESLNIPPHWIWQRDRHVRIETGVLQSLLDRIAGVDGDPLRYQALAAQWKHYLNDDGTHATDTMMEGLVSFK</sequence>
<feature type="region of interest" description="Disordered" evidence="4">
    <location>
        <begin position="395"/>
        <end position="426"/>
    </location>
</feature>
<reference evidence="7 8" key="1">
    <citation type="submission" date="2017-08" db="EMBL/GenBank/DDBJ databases">
        <title>Acidophilic green algal genome provides insights into adaptation to an acidic environment.</title>
        <authorList>
            <person name="Hirooka S."/>
            <person name="Hirose Y."/>
            <person name="Kanesaki Y."/>
            <person name="Higuchi S."/>
            <person name="Fujiwara T."/>
            <person name="Onuma R."/>
            <person name="Era A."/>
            <person name="Ohbayashi R."/>
            <person name="Uzuka A."/>
            <person name="Nozaki H."/>
            <person name="Yoshikawa H."/>
            <person name="Miyagishima S.Y."/>
        </authorList>
    </citation>
    <scope>NUCLEOTIDE SEQUENCE [LARGE SCALE GENOMIC DNA]</scope>
    <source>
        <strain evidence="7 8">NIES-2499</strain>
    </source>
</reference>
<evidence type="ECO:0000259" key="6">
    <source>
        <dbReference type="Pfam" id="PF04577"/>
    </source>
</evidence>
<comment type="caution">
    <text evidence="7">The sequence shown here is derived from an EMBL/GenBank/DDBJ whole genome shotgun (WGS) entry which is preliminary data.</text>
</comment>
<proteinExistence type="predicted"/>
<protein>
    <recommendedName>
        <fullName evidence="6">Glycosyltransferase 61 catalytic domain-containing protein</fullName>
    </recommendedName>
</protein>
<evidence type="ECO:0000256" key="5">
    <source>
        <dbReference type="SAM" id="SignalP"/>
    </source>
</evidence>
<dbReference type="AlphaFoldDB" id="A0A250XM82"/>
<accession>A0A250XM82</accession>
<feature type="domain" description="Glycosyltransferase 61 catalytic" evidence="6">
    <location>
        <begin position="479"/>
        <end position="516"/>
    </location>
</feature>
<dbReference type="Pfam" id="PF04577">
    <property type="entry name" value="Glyco_transf_61"/>
    <property type="match status" value="1"/>
</dbReference>
<dbReference type="GO" id="GO:0005794">
    <property type="term" value="C:Golgi apparatus"/>
    <property type="evidence" value="ECO:0007669"/>
    <property type="project" value="UniProtKB-ARBA"/>
</dbReference>
<dbReference type="InterPro" id="IPR049625">
    <property type="entry name" value="Glyco_transf_61_cat"/>
</dbReference>
<dbReference type="EMBL" id="BEGY01000119">
    <property type="protein sequence ID" value="GAX84211.1"/>
    <property type="molecule type" value="Genomic_DNA"/>
</dbReference>
<dbReference type="Proteomes" id="UP000232323">
    <property type="component" value="Unassembled WGS sequence"/>
</dbReference>
<dbReference type="PANTHER" id="PTHR20961:SF124">
    <property type="entry name" value="GLYCOSYLTRANSFERASE"/>
    <property type="match status" value="1"/>
</dbReference>
<feature type="chain" id="PRO_5012513020" description="Glycosyltransferase 61 catalytic domain-containing protein" evidence="5">
    <location>
        <begin position="18"/>
        <end position="634"/>
    </location>
</feature>
<dbReference type="GO" id="GO:0016763">
    <property type="term" value="F:pentosyltransferase activity"/>
    <property type="evidence" value="ECO:0007669"/>
    <property type="project" value="UniProtKB-ARBA"/>
</dbReference>
<dbReference type="InterPro" id="IPR007657">
    <property type="entry name" value="Glycosyltransferase_61"/>
</dbReference>
<evidence type="ECO:0000256" key="1">
    <source>
        <dbReference type="ARBA" id="ARBA00022676"/>
    </source>
</evidence>
<evidence type="ECO:0000256" key="2">
    <source>
        <dbReference type="ARBA" id="ARBA00022679"/>
    </source>
</evidence>
<keyword evidence="3" id="KW-0325">Glycoprotein</keyword>
<evidence type="ECO:0000256" key="4">
    <source>
        <dbReference type="SAM" id="MobiDB-lite"/>
    </source>
</evidence>
<name>A0A250XM82_9CHLO</name>
<gene>
    <name evidence="7" type="ORF">CEUSTIGMA_g11634.t1</name>
</gene>